<organism evidence="2 3">
    <name type="scientific">Melipona bicolor</name>
    <dbReference type="NCBI Taxonomy" id="60889"/>
    <lineage>
        <taxon>Eukaryota</taxon>
        <taxon>Metazoa</taxon>
        <taxon>Ecdysozoa</taxon>
        <taxon>Arthropoda</taxon>
        <taxon>Hexapoda</taxon>
        <taxon>Insecta</taxon>
        <taxon>Pterygota</taxon>
        <taxon>Neoptera</taxon>
        <taxon>Endopterygota</taxon>
        <taxon>Hymenoptera</taxon>
        <taxon>Apocrita</taxon>
        <taxon>Aculeata</taxon>
        <taxon>Apoidea</taxon>
        <taxon>Anthophila</taxon>
        <taxon>Apidae</taxon>
        <taxon>Melipona</taxon>
    </lineage>
</organism>
<sequence>MSRYLPQNLLDSSRPSSPPTIALVNTRDGRARAWCSRATPRDSPCQAAEPIGFKSPIFSNDLSSTAYSRREGMSVVLACSAQGFPVPTTSERRKIYRCFGKWDETRMGVCFVEPVGFKSPIFSSDDSLSKYARRQGTSVVLACSAQGFPVPTTRTGGSKVAAVNVGRSEPYDQTVRGSAHLHFLRRAGKPCAHH</sequence>
<comment type="caution">
    <text evidence="2">The sequence shown here is derived from an EMBL/GenBank/DDBJ whole genome shotgun (WGS) entry which is preliminary data.</text>
</comment>
<keyword evidence="3" id="KW-1185">Reference proteome</keyword>
<evidence type="ECO:0000313" key="3">
    <source>
        <dbReference type="Proteomes" id="UP001177670"/>
    </source>
</evidence>
<protein>
    <submittedName>
        <fullName evidence="2">Uncharacterized protein</fullName>
    </submittedName>
</protein>
<gene>
    <name evidence="2" type="ORF">K0M31_004757</name>
</gene>
<name>A0AA40KN17_9HYME</name>
<reference evidence="2" key="1">
    <citation type="submission" date="2021-10" db="EMBL/GenBank/DDBJ databases">
        <title>Melipona bicolor Genome sequencing and assembly.</title>
        <authorList>
            <person name="Araujo N.S."/>
            <person name="Arias M.C."/>
        </authorList>
    </citation>
    <scope>NUCLEOTIDE SEQUENCE</scope>
    <source>
        <strain evidence="2">USP_2M_L1-L4_2017</strain>
        <tissue evidence="2">Whole body</tissue>
    </source>
</reference>
<dbReference type="AlphaFoldDB" id="A0AA40KN17"/>
<accession>A0AA40KN17</accession>
<dbReference type="EMBL" id="JAHYIQ010000014">
    <property type="protein sequence ID" value="KAK1126116.1"/>
    <property type="molecule type" value="Genomic_DNA"/>
</dbReference>
<evidence type="ECO:0000313" key="2">
    <source>
        <dbReference type="EMBL" id="KAK1126116.1"/>
    </source>
</evidence>
<dbReference type="Proteomes" id="UP001177670">
    <property type="component" value="Unassembled WGS sequence"/>
</dbReference>
<proteinExistence type="predicted"/>
<evidence type="ECO:0000256" key="1">
    <source>
        <dbReference type="SAM" id="MobiDB-lite"/>
    </source>
</evidence>
<feature type="region of interest" description="Disordered" evidence="1">
    <location>
        <begin position="1"/>
        <end position="20"/>
    </location>
</feature>